<evidence type="ECO:0000256" key="2">
    <source>
        <dbReference type="ARBA" id="ARBA00023015"/>
    </source>
</evidence>
<gene>
    <name evidence="6" type="ORF">SAMN05192589_108132</name>
</gene>
<dbReference type="PROSITE" id="PS50931">
    <property type="entry name" value="HTH_LYSR"/>
    <property type="match status" value="1"/>
</dbReference>
<evidence type="ECO:0000313" key="7">
    <source>
        <dbReference type="Proteomes" id="UP000198781"/>
    </source>
</evidence>
<sequence>MERTLDLDQLRTFALVLELGSFSAAALRLGVTQPAVSLQVRNLERRLSVRLIERLGRRVGPTPAGADLLAHVPHVSAAVANAVSAATFHSAGVTGRVRLGTGLTSCLYLLPPILHDLRRRYPSLSIIVSTGNTDDYVRRIEDNSIDAAIVTLPIVSRAVASIPIVQDELMAICRRGTCDWPAAVTPQMLNQFPLVKFEPGSSTRGIVDAWLSTGGGAPPPAAVMEFDSVEAIKAMVAAGLGCSILPRMALSGPNRRHEDLELRPLDPPLYRTQALITRHDKPMNRGLQKVIEAIVEGGKAAAPPGR</sequence>
<dbReference type="SUPFAM" id="SSF46785">
    <property type="entry name" value="Winged helix' DNA-binding domain"/>
    <property type="match status" value="1"/>
</dbReference>
<dbReference type="Gene3D" id="1.10.10.10">
    <property type="entry name" value="Winged helix-like DNA-binding domain superfamily/Winged helix DNA-binding domain"/>
    <property type="match status" value="1"/>
</dbReference>
<dbReference type="GO" id="GO:0005829">
    <property type="term" value="C:cytosol"/>
    <property type="evidence" value="ECO:0007669"/>
    <property type="project" value="TreeGrafter"/>
</dbReference>
<keyword evidence="7" id="KW-1185">Reference proteome</keyword>
<dbReference type="InterPro" id="IPR036388">
    <property type="entry name" value="WH-like_DNA-bd_sf"/>
</dbReference>
<feature type="domain" description="HTH lysR-type" evidence="5">
    <location>
        <begin position="5"/>
        <end position="62"/>
    </location>
</feature>
<dbReference type="OrthoDB" id="9785745at2"/>
<dbReference type="InterPro" id="IPR000847">
    <property type="entry name" value="LysR_HTH_N"/>
</dbReference>
<protein>
    <submittedName>
        <fullName evidence="6">DNA-binding transcriptional regulator, LysR family</fullName>
    </submittedName>
</protein>
<dbReference type="Gene3D" id="3.40.190.290">
    <property type="match status" value="1"/>
</dbReference>
<keyword evidence="2" id="KW-0805">Transcription regulation</keyword>
<keyword evidence="4" id="KW-0804">Transcription</keyword>
<dbReference type="InterPro" id="IPR005119">
    <property type="entry name" value="LysR_subst-bd"/>
</dbReference>
<evidence type="ECO:0000259" key="5">
    <source>
        <dbReference type="PROSITE" id="PS50931"/>
    </source>
</evidence>
<dbReference type="PANTHER" id="PTHR30419">
    <property type="entry name" value="HTH-TYPE TRANSCRIPTIONAL REGULATOR YBHD"/>
    <property type="match status" value="1"/>
</dbReference>
<evidence type="ECO:0000256" key="1">
    <source>
        <dbReference type="ARBA" id="ARBA00009437"/>
    </source>
</evidence>
<dbReference type="InterPro" id="IPR050950">
    <property type="entry name" value="HTH-type_LysR_regulators"/>
</dbReference>
<dbReference type="FunFam" id="1.10.10.10:FF:000001">
    <property type="entry name" value="LysR family transcriptional regulator"/>
    <property type="match status" value="1"/>
</dbReference>
<dbReference type="Pfam" id="PF00126">
    <property type="entry name" value="HTH_1"/>
    <property type="match status" value="1"/>
</dbReference>
<comment type="similarity">
    <text evidence="1">Belongs to the LysR transcriptional regulatory family.</text>
</comment>
<dbReference type="Pfam" id="PF03466">
    <property type="entry name" value="LysR_substrate"/>
    <property type="match status" value="1"/>
</dbReference>
<evidence type="ECO:0000256" key="3">
    <source>
        <dbReference type="ARBA" id="ARBA00023125"/>
    </source>
</evidence>
<dbReference type="CDD" id="cd05466">
    <property type="entry name" value="PBP2_LTTR_substrate"/>
    <property type="match status" value="1"/>
</dbReference>
<dbReference type="AlphaFoldDB" id="A0A1G6WXS4"/>
<dbReference type="GO" id="GO:0003700">
    <property type="term" value="F:DNA-binding transcription factor activity"/>
    <property type="evidence" value="ECO:0007669"/>
    <property type="project" value="InterPro"/>
</dbReference>
<evidence type="ECO:0000313" key="6">
    <source>
        <dbReference type="EMBL" id="SDD70661.1"/>
    </source>
</evidence>
<dbReference type="InterPro" id="IPR036390">
    <property type="entry name" value="WH_DNA-bd_sf"/>
</dbReference>
<dbReference type="PRINTS" id="PR00039">
    <property type="entry name" value="HTHLYSR"/>
</dbReference>
<organism evidence="6 7">
    <name type="scientific">Paracidovorax valerianellae</name>
    <dbReference type="NCBI Taxonomy" id="187868"/>
    <lineage>
        <taxon>Bacteria</taxon>
        <taxon>Pseudomonadati</taxon>
        <taxon>Pseudomonadota</taxon>
        <taxon>Betaproteobacteria</taxon>
        <taxon>Burkholderiales</taxon>
        <taxon>Comamonadaceae</taxon>
        <taxon>Paracidovorax</taxon>
    </lineage>
</organism>
<proteinExistence type="inferred from homology"/>
<accession>A0A1G6WXS4</accession>
<dbReference type="SUPFAM" id="SSF53850">
    <property type="entry name" value="Periplasmic binding protein-like II"/>
    <property type="match status" value="1"/>
</dbReference>
<dbReference type="RefSeq" id="WP_092744390.1">
    <property type="nucleotide sequence ID" value="NZ_FMZC01000008.1"/>
</dbReference>
<keyword evidence="3 6" id="KW-0238">DNA-binding</keyword>
<evidence type="ECO:0000256" key="4">
    <source>
        <dbReference type="ARBA" id="ARBA00023163"/>
    </source>
</evidence>
<reference evidence="6 7" key="1">
    <citation type="submission" date="2016-10" db="EMBL/GenBank/DDBJ databases">
        <authorList>
            <person name="de Groot N.N."/>
        </authorList>
    </citation>
    <scope>NUCLEOTIDE SEQUENCE [LARGE SCALE GENOMIC DNA]</scope>
    <source>
        <strain evidence="6 7">DSM 16619</strain>
    </source>
</reference>
<dbReference type="EMBL" id="FMZC01000008">
    <property type="protein sequence ID" value="SDD70661.1"/>
    <property type="molecule type" value="Genomic_DNA"/>
</dbReference>
<dbReference type="Proteomes" id="UP000198781">
    <property type="component" value="Unassembled WGS sequence"/>
</dbReference>
<name>A0A1G6WXS4_9BURK</name>
<dbReference type="GO" id="GO:0003677">
    <property type="term" value="F:DNA binding"/>
    <property type="evidence" value="ECO:0007669"/>
    <property type="project" value="UniProtKB-KW"/>
</dbReference>
<dbReference type="STRING" id="187868.SAMN05192589_108132"/>